<dbReference type="InterPro" id="IPR006638">
    <property type="entry name" value="Elp3/MiaA/NifB-like_rSAM"/>
</dbReference>
<reference evidence="7 8" key="1">
    <citation type="submission" date="2019-08" db="EMBL/GenBank/DDBJ databases">
        <authorList>
            <person name="Peeters C."/>
        </authorList>
    </citation>
    <scope>NUCLEOTIDE SEQUENCE [LARGE SCALE GENOMIC DNA]</scope>
    <source>
        <strain evidence="7 8">LMG 31106</strain>
    </source>
</reference>
<evidence type="ECO:0000256" key="5">
    <source>
        <dbReference type="ARBA" id="ARBA00023014"/>
    </source>
</evidence>
<dbReference type="SUPFAM" id="SSF102114">
    <property type="entry name" value="Radical SAM enzymes"/>
    <property type="match status" value="1"/>
</dbReference>
<evidence type="ECO:0000256" key="2">
    <source>
        <dbReference type="ARBA" id="ARBA00022691"/>
    </source>
</evidence>
<dbReference type="AlphaFoldDB" id="A0A5E4TLI1"/>
<comment type="cofactor">
    <cofactor evidence="1">
        <name>[4Fe-4S] cluster</name>
        <dbReference type="ChEBI" id="CHEBI:49883"/>
    </cofactor>
</comment>
<dbReference type="PANTHER" id="PTHR13932:SF5">
    <property type="entry name" value="RADICAL S-ADENOSYL METHIONINE DOMAIN-CONTAINING PROTEIN 1, MITOCHONDRIAL"/>
    <property type="match status" value="1"/>
</dbReference>
<evidence type="ECO:0000259" key="6">
    <source>
        <dbReference type="PROSITE" id="PS51918"/>
    </source>
</evidence>
<evidence type="ECO:0000313" key="7">
    <source>
        <dbReference type="EMBL" id="VVD87368.1"/>
    </source>
</evidence>
<dbReference type="Gene3D" id="3.20.20.70">
    <property type="entry name" value="Aldolase class I"/>
    <property type="match status" value="1"/>
</dbReference>
<dbReference type="SMART" id="SM00729">
    <property type="entry name" value="Elp3"/>
    <property type="match status" value="1"/>
</dbReference>
<dbReference type="InterPro" id="IPR058240">
    <property type="entry name" value="rSAM_sf"/>
</dbReference>
<dbReference type="InterPro" id="IPR013785">
    <property type="entry name" value="Aldolase_TIM"/>
</dbReference>
<dbReference type="GO" id="GO:0046872">
    <property type="term" value="F:metal ion binding"/>
    <property type="evidence" value="ECO:0007669"/>
    <property type="project" value="UniProtKB-KW"/>
</dbReference>
<dbReference type="Pfam" id="PF04055">
    <property type="entry name" value="Radical_SAM"/>
    <property type="match status" value="1"/>
</dbReference>
<dbReference type="RefSeq" id="WP_217425899.1">
    <property type="nucleotide sequence ID" value="NZ_CABPSL010000003.1"/>
</dbReference>
<keyword evidence="4" id="KW-0408">Iron</keyword>
<keyword evidence="7" id="KW-0560">Oxidoreductase</keyword>
<keyword evidence="2" id="KW-0949">S-adenosyl-L-methionine</keyword>
<dbReference type="SFLD" id="SFLDS00029">
    <property type="entry name" value="Radical_SAM"/>
    <property type="match status" value="1"/>
</dbReference>
<evidence type="ECO:0000256" key="4">
    <source>
        <dbReference type="ARBA" id="ARBA00023004"/>
    </source>
</evidence>
<accession>A0A5E4TLI1</accession>
<dbReference type="GO" id="GO:0051989">
    <property type="term" value="F:coproporphyrinogen dehydrogenase activity"/>
    <property type="evidence" value="ECO:0007669"/>
    <property type="project" value="UniProtKB-EC"/>
</dbReference>
<dbReference type="PANTHER" id="PTHR13932">
    <property type="entry name" value="COPROPORPHYRINIGEN III OXIDASE"/>
    <property type="match status" value="1"/>
</dbReference>
<dbReference type="GO" id="GO:0006779">
    <property type="term" value="P:porphyrin-containing compound biosynthetic process"/>
    <property type="evidence" value="ECO:0007669"/>
    <property type="project" value="TreeGrafter"/>
</dbReference>
<evidence type="ECO:0000256" key="3">
    <source>
        <dbReference type="ARBA" id="ARBA00022723"/>
    </source>
</evidence>
<gene>
    <name evidence="7" type="ORF">PCE31106_01433</name>
</gene>
<name>A0A5E4TLI1_9BURK</name>
<dbReference type="GO" id="GO:0005737">
    <property type="term" value="C:cytoplasm"/>
    <property type="evidence" value="ECO:0007669"/>
    <property type="project" value="TreeGrafter"/>
</dbReference>
<proteinExistence type="predicted"/>
<sequence>MPDTLLHSRFSNVATNTIDYWMKPDSPRLDPDDVLGTLRAAHWLPRSTLQLYLHVPYCAQKCSFCAFSGGNSLNFKTAERYADLLVWQMHAYLDMCGAREKNIASINIGGGSPDLLRGAIKRVLKAARDLPGCSDRTEISVEFTLSTADDTFLDSLIEFGVTKASFGVQAIDPDIRRYLQMPGALRNMDQICRKLTGDIPVINVDLITGLPGQTVTTVARDLHHFIEYPFVNSISTYLLTPGAAPKLVADTESHAIPPFPRQSEQALMRLHSYTSLLRDGWVRKGTNTYMAPSRIPADVLELVAGNECIGARRYEDFLLGCGAQAVSSAPGVRIENTVDIDAWMTAAEQGEHSLCLEKCSLEHQRDMALWVFPLMADGLDKGEFDAMLASGAIDQHQTQTFDAFIEEGLIIEDSTRYRLSVIGEVFMGHLVRLLKKPEDQAVIAGYLAEGYQLGKMLNDKRIPRNNTANDRQRFKAMVTLEERKP</sequence>
<dbReference type="GO" id="GO:0051539">
    <property type="term" value="F:4 iron, 4 sulfur cluster binding"/>
    <property type="evidence" value="ECO:0007669"/>
    <property type="project" value="TreeGrafter"/>
</dbReference>
<dbReference type="EC" id="1.3.98.3" evidence="7"/>
<dbReference type="EMBL" id="CABPSL010000003">
    <property type="protein sequence ID" value="VVD87368.1"/>
    <property type="molecule type" value="Genomic_DNA"/>
</dbReference>
<dbReference type="InterPro" id="IPR007197">
    <property type="entry name" value="rSAM"/>
</dbReference>
<keyword evidence="5" id="KW-0411">Iron-sulfur</keyword>
<dbReference type="Proteomes" id="UP000384354">
    <property type="component" value="Unassembled WGS sequence"/>
</dbReference>
<dbReference type="InterPro" id="IPR034505">
    <property type="entry name" value="Coproporphyrinogen-III_oxidase"/>
</dbReference>
<evidence type="ECO:0000313" key="8">
    <source>
        <dbReference type="Proteomes" id="UP000384354"/>
    </source>
</evidence>
<feature type="domain" description="Radical SAM core" evidence="6">
    <location>
        <begin position="43"/>
        <end position="283"/>
    </location>
</feature>
<evidence type="ECO:0000256" key="1">
    <source>
        <dbReference type="ARBA" id="ARBA00001966"/>
    </source>
</evidence>
<keyword evidence="3" id="KW-0479">Metal-binding</keyword>
<protein>
    <submittedName>
        <fullName evidence="7">Coproporphyrinogen dehydrogenase</fullName>
        <ecNumber evidence="7">1.3.98.3</ecNumber>
    </submittedName>
</protein>
<dbReference type="PROSITE" id="PS51918">
    <property type="entry name" value="RADICAL_SAM"/>
    <property type="match status" value="1"/>
</dbReference>
<dbReference type="CDD" id="cd01335">
    <property type="entry name" value="Radical_SAM"/>
    <property type="match status" value="1"/>
</dbReference>
<organism evidence="7 8">
    <name type="scientific">Pandoraea cepalis</name>
    <dbReference type="NCBI Taxonomy" id="2508294"/>
    <lineage>
        <taxon>Bacteria</taxon>
        <taxon>Pseudomonadati</taxon>
        <taxon>Pseudomonadota</taxon>
        <taxon>Betaproteobacteria</taxon>
        <taxon>Burkholderiales</taxon>
        <taxon>Burkholderiaceae</taxon>
        <taxon>Pandoraea</taxon>
    </lineage>
</organism>
<dbReference type="SFLD" id="SFLDG01065">
    <property type="entry name" value="anaerobic_coproporphyrinogen-I"/>
    <property type="match status" value="1"/>
</dbReference>